<dbReference type="Gene3D" id="2.40.170.20">
    <property type="entry name" value="TonB-dependent receptor, beta-barrel domain"/>
    <property type="match status" value="1"/>
</dbReference>
<organism evidence="15 16">
    <name type="scientific">Bordetella pertussis CHLA-26</name>
    <dbReference type="NCBI Taxonomy" id="1331284"/>
    <lineage>
        <taxon>Bacteria</taxon>
        <taxon>Pseudomonadati</taxon>
        <taxon>Pseudomonadota</taxon>
        <taxon>Betaproteobacteria</taxon>
        <taxon>Burkholderiales</taxon>
        <taxon>Alcaligenaceae</taxon>
        <taxon>Bordetella</taxon>
    </lineage>
</organism>
<dbReference type="InterPro" id="IPR036942">
    <property type="entry name" value="Beta-barrel_TonB_sf"/>
</dbReference>
<accession>A0AAI9NFJ8</accession>
<dbReference type="EMBL" id="AXSB02000016">
    <property type="protein sequence ID" value="ETH31680.1"/>
    <property type="molecule type" value="Genomic_DNA"/>
</dbReference>
<reference evidence="15 16" key="1">
    <citation type="journal article" date="2013" name="Genome Announc.">
        <title>Genome Sequences of 28 Bordetella pertussis U.S. Outbreak Strains Dating from 2010 to 2012.</title>
        <authorList>
            <person name="Harvill E.T."/>
            <person name="Goodfield L.L."/>
            <person name="Ivanov Y."/>
            <person name="Meyer J.A."/>
            <person name="Newth C."/>
            <person name="Cassiday P."/>
            <person name="Tondella M.L."/>
            <person name="Liao P."/>
            <person name="Zimmerman J."/>
            <person name="Meert K."/>
            <person name="Wessel D."/>
            <person name="Berger J."/>
            <person name="Dean J.M."/>
            <person name="Holubkov R."/>
            <person name="Burr J."/>
            <person name="Liu T."/>
            <person name="Brinkac L."/>
            <person name="Kim M."/>
            <person name="Losada L."/>
        </authorList>
    </citation>
    <scope>NUCLEOTIDE SEQUENCE [LARGE SCALE GENOMIC DNA]</scope>
    <source>
        <strain evidence="15 16">CHLA-26</strain>
    </source>
</reference>
<evidence type="ECO:0000256" key="4">
    <source>
        <dbReference type="ARBA" id="ARBA00022452"/>
    </source>
</evidence>
<feature type="chain" id="PRO_5042603465" evidence="12">
    <location>
        <begin position="27"/>
        <end position="734"/>
    </location>
</feature>
<evidence type="ECO:0000256" key="8">
    <source>
        <dbReference type="ARBA" id="ARBA00023170"/>
    </source>
</evidence>
<evidence type="ECO:0000256" key="9">
    <source>
        <dbReference type="ARBA" id="ARBA00023237"/>
    </source>
</evidence>
<comment type="caution">
    <text evidence="15">The sequence shown here is derived from an EMBL/GenBank/DDBJ whole genome shotgun (WGS) entry which is preliminary data.</text>
</comment>
<evidence type="ECO:0000256" key="7">
    <source>
        <dbReference type="ARBA" id="ARBA00023136"/>
    </source>
</evidence>
<dbReference type="CDD" id="cd01347">
    <property type="entry name" value="ligand_gated_channel"/>
    <property type="match status" value="1"/>
</dbReference>
<evidence type="ECO:0000259" key="14">
    <source>
        <dbReference type="Pfam" id="PF07715"/>
    </source>
</evidence>
<keyword evidence="12" id="KW-0732">Signal</keyword>
<feature type="domain" description="TonB-dependent receptor plug" evidence="14">
    <location>
        <begin position="66"/>
        <end position="167"/>
    </location>
</feature>
<keyword evidence="5 10" id="KW-0812">Transmembrane</keyword>
<name>A0AAI9NFJ8_BORPT</name>
<protein>
    <submittedName>
        <fullName evidence="15">TonB-dependent siderophore receptor</fullName>
    </submittedName>
</protein>
<gene>
    <name evidence="15" type="ORF">L566_3332</name>
</gene>
<dbReference type="AlphaFoldDB" id="A0AAI9NFJ8"/>
<evidence type="ECO:0000256" key="5">
    <source>
        <dbReference type="ARBA" id="ARBA00022692"/>
    </source>
</evidence>
<proteinExistence type="inferred from homology"/>
<evidence type="ECO:0000256" key="3">
    <source>
        <dbReference type="ARBA" id="ARBA00022448"/>
    </source>
</evidence>
<dbReference type="PROSITE" id="PS52016">
    <property type="entry name" value="TONB_DEPENDENT_REC_3"/>
    <property type="match status" value="1"/>
</dbReference>
<comment type="subcellular location">
    <subcellularLocation>
        <location evidence="1 10">Cell outer membrane</location>
        <topology evidence="1 10">Multi-pass membrane protein</topology>
    </subcellularLocation>
</comment>
<dbReference type="InterPro" id="IPR039426">
    <property type="entry name" value="TonB-dep_rcpt-like"/>
</dbReference>
<dbReference type="Pfam" id="PF00593">
    <property type="entry name" value="TonB_dep_Rec_b-barrel"/>
    <property type="match status" value="1"/>
</dbReference>
<evidence type="ECO:0000256" key="1">
    <source>
        <dbReference type="ARBA" id="ARBA00004571"/>
    </source>
</evidence>
<dbReference type="SUPFAM" id="SSF56935">
    <property type="entry name" value="Porins"/>
    <property type="match status" value="1"/>
</dbReference>
<keyword evidence="9 10" id="KW-0998">Cell outer membrane</keyword>
<dbReference type="PANTHER" id="PTHR32552:SF84">
    <property type="entry name" value="TONB-DEPENDENT RECEPTOR-RELATED"/>
    <property type="match status" value="1"/>
</dbReference>
<dbReference type="InterPro" id="IPR000531">
    <property type="entry name" value="Beta-barrel_TonB"/>
</dbReference>
<keyword evidence="4 10" id="KW-1134">Transmembrane beta strand</keyword>
<sequence length="734" mass="79618">MIMKQTSLYYATLGLVGLALAAPARAQEQSLPVQLAPVVVHGAPEANGPLNLDAVDSTGSRLGLTLRETPASVTVINREQIEARGALDTQEIARGIVGVDNASPPGSAGSVSYRGFSGSQVSQLFNGISVQYDVVAARPIDSWIYDRVEAIGGPSSFLFGAGAVGGAINYVTKVAQRDTFYDGQLRLGSYGARQASVGLNRQLAGEPGGRGQYLRIDANANASDGWVDGNRSHAEQVAASLLSDLGERVTHTLALEYQHEMVHRPYWGTPLTTDGDGVVRGEGHIRGGTRWKNYNVDDGRYEQSVWWLRSLTEWQASDRLSFRNTLYYYRADRDFQNLETYRYNPGNSQVLRSGALLQRHEQRLLGNRIEGLYHGSLGGLRSDWSFGADYSVNRQTRYPTSVAGQVDSVDPYEFDPGEFYDIPGMRRGHVPDRDNKVRTLAFMLENRTEVGGGVALVTALRHDIIDLDLTNRRAASAASPGHASRRYNPTTGRVAVNWEVSPGATLYAQYATAADPPSGVLSTATFADVLNNDKLTTGTQVEAGGKFAFWDGRGTATVAVYEIKRKNLATPDPLNPGSSLPVGSQSARGLELAGGLQLTRALSLQANLALVDPRYDDFSQNVGGVAVSRNGKVPVNTPRRLANVWLDYAFAPDWRASLAARHVGKTYADAANTVWAPAYTVFDAALSHRIDRHFSVTARVRNLTDKVYAASVTGAPMYYLGAPRSVELALQARF</sequence>
<dbReference type="PANTHER" id="PTHR32552">
    <property type="entry name" value="FERRICHROME IRON RECEPTOR-RELATED"/>
    <property type="match status" value="1"/>
</dbReference>
<evidence type="ECO:0000256" key="12">
    <source>
        <dbReference type="SAM" id="SignalP"/>
    </source>
</evidence>
<evidence type="ECO:0000256" key="6">
    <source>
        <dbReference type="ARBA" id="ARBA00023077"/>
    </source>
</evidence>
<dbReference type="InterPro" id="IPR012910">
    <property type="entry name" value="Plug_dom"/>
</dbReference>
<evidence type="ECO:0000256" key="2">
    <source>
        <dbReference type="ARBA" id="ARBA00009810"/>
    </source>
</evidence>
<dbReference type="InterPro" id="IPR037066">
    <property type="entry name" value="Plug_dom_sf"/>
</dbReference>
<dbReference type="Pfam" id="PF07715">
    <property type="entry name" value="Plug"/>
    <property type="match status" value="1"/>
</dbReference>
<evidence type="ECO:0000313" key="15">
    <source>
        <dbReference type="EMBL" id="ETH31680.1"/>
    </source>
</evidence>
<dbReference type="GO" id="GO:0015344">
    <property type="term" value="F:siderophore uptake transmembrane transporter activity"/>
    <property type="evidence" value="ECO:0007669"/>
    <property type="project" value="TreeGrafter"/>
</dbReference>
<keyword evidence="6 11" id="KW-0798">TonB box</keyword>
<evidence type="ECO:0000256" key="10">
    <source>
        <dbReference type="PROSITE-ProRule" id="PRU01360"/>
    </source>
</evidence>
<comment type="similarity">
    <text evidence="2 10 11">Belongs to the TonB-dependent receptor family.</text>
</comment>
<keyword evidence="3 10" id="KW-0813">Transport</keyword>
<evidence type="ECO:0000256" key="11">
    <source>
        <dbReference type="RuleBase" id="RU003357"/>
    </source>
</evidence>
<feature type="domain" description="TonB-dependent receptor-like beta-barrel" evidence="13">
    <location>
        <begin position="270"/>
        <end position="703"/>
    </location>
</feature>
<feature type="signal peptide" evidence="12">
    <location>
        <begin position="1"/>
        <end position="26"/>
    </location>
</feature>
<evidence type="ECO:0000313" key="16">
    <source>
        <dbReference type="Proteomes" id="UP000018679"/>
    </source>
</evidence>
<keyword evidence="7 10" id="KW-0472">Membrane</keyword>
<evidence type="ECO:0000259" key="13">
    <source>
        <dbReference type="Pfam" id="PF00593"/>
    </source>
</evidence>
<keyword evidence="8 15" id="KW-0675">Receptor</keyword>
<dbReference type="Gene3D" id="2.170.130.10">
    <property type="entry name" value="TonB-dependent receptor, plug domain"/>
    <property type="match status" value="1"/>
</dbReference>
<dbReference type="GO" id="GO:0009279">
    <property type="term" value="C:cell outer membrane"/>
    <property type="evidence" value="ECO:0007669"/>
    <property type="project" value="UniProtKB-SubCell"/>
</dbReference>
<dbReference type="Proteomes" id="UP000018679">
    <property type="component" value="Unassembled WGS sequence"/>
</dbReference>